<dbReference type="Proteomes" id="UP001500433">
    <property type="component" value="Unassembled WGS sequence"/>
</dbReference>
<evidence type="ECO:0000313" key="1">
    <source>
        <dbReference type="EMBL" id="GAA4895697.1"/>
    </source>
</evidence>
<name>A0ABP9F9N6_9FLAO</name>
<reference evidence="2" key="1">
    <citation type="journal article" date="2019" name="Int. J. Syst. Evol. Microbiol.">
        <title>The Global Catalogue of Microorganisms (GCM) 10K type strain sequencing project: providing services to taxonomists for standard genome sequencing and annotation.</title>
        <authorList>
            <consortium name="The Broad Institute Genomics Platform"/>
            <consortium name="The Broad Institute Genome Sequencing Center for Infectious Disease"/>
            <person name="Wu L."/>
            <person name="Ma J."/>
        </authorList>
    </citation>
    <scope>NUCLEOTIDE SEQUENCE [LARGE SCALE GENOMIC DNA]</scope>
    <source>
        <strain evidence="2">JCM 18274</strain>
    </source>
</reference>
<protein>
    <recommendedName>
        <fullName evidence="3">DUF541 domain-containing protein</fullName>
    </recommendedName>
</protein>
<evidence type="ECO:0000313" key="2">
    <source>
        <dbReference type="Proteomes" id="UP001500433"/>
    </source>
</evidence>
<organism evidence="1 2">
    <name type="scientific">Flaviramulus aquimarinus</name>
    <dbReference type="NCBI Taxonomy" id="1170456"/>
    <lineage>
        <taxon>Bacteria</taxon>
        <taxon>Pseudomonadati</taxon>
        <taxon>Bacteroidota</taxon>
        <taxon>Flavobacteriia</taxon>
        <taxon>Flavobacteriales</taxon>
        <taxon>Flavobacteriaceae</taxon>
        <taxon>Flaviramulus</taxon>
    </lineage>
</organism>
<comment type="caution">
    <text evidence="1">The sequence shown here is derived from an EMBL/GenBank/DDBJ whole genome shotgun (WGS) entry which is preliminary data.</text>
</comment>
<evidence type="ECO:0008006" key="3">
    <source>
        <dbReference type="Google" id="ProtNLM"/>
    </source>
</evidence>
<sequence length="304" mass="33687">MLISSITLVAQDDINYDGIFIGAYVPLQIESIPQSAKKMLGNKLTQMITNKGIGDNSFNSRFIITPNVMVLSKDIVASAPPKIALNLEVTFYIGDGIESTVFGSETINVKGVGTNENKAYIAAIRQIKPRNPILQDFVKKGKERVIEYYNANCNLVLKKADALSAQNKYNEALATLASVPQVSTCFDKVKNKINPIYIKAINISCKRKLNEASSIWAANQDLNAANEAGAILATIEPQATCFEDVKTLYQNIAERIKAKELIEGKWQYKLIELDVEKSRIQAARDIGVAYGLNQKPTYNIRGWY</sequence>
<gene>
    <name evidence="1" type="ORF">GCM10023311_20560</name>
</gene>
<proteinExistence type="predicted"/>
<dbReference type="EMBL" id="BAABJH010000002">
    <property type="protein sequence ID" value="GAA4895697.1"/>
    <property type="molecule type" value="Genomic_DNA"/>
</dbReference>
<keyword evidence="2" id="KW-1185">Reference proteome</keyword>
<accession>A0ABP9F9N6</accession>